<evidence type="ECO:0000313" key="4">
    <source>
        <dbReference type="EMBL" id="EHN09170.1"/>
    </source>
</evidence>
<dbReference type="PANTHER" id="PTHR42760:SF37">
    <property type="entry name" value="CLAVALDEHYDE DEHYDROGENASE"/>
    <property type="match status" value="1"/>
</dbReference>
<evidence type="ECO:0000256" key="2">
    <source>
        <dbReference type="ARBA" id="ARBA00023002"/>
    </source>
</evidence>
<evidence type="ECO:0000256" key="3">
    <source>
        <dbReference type="RuleBase" id="RU000363"/>
    </source>
</evidence>
<organism evidence="4 5">
    <name type="scientific">Patulibacter medicamentivorans</name>
    <dbReference type="NCBI Taxonomy" id="1097667"/>
    <lineage>
        <taxon>Bacteria</taxon>
        <taxon>Bacillati</taxon>
        <taxon>Actinomycetota</taxon>
        <taxon>Thermoleophilia</taxon>
        <taxon>Solirubrobacterales</taxon>
        <taxon>Patulibacteraceae</taxon>
        <taxon>Patulibacter</taxon>
    </lineage>
</organism>
<dbReference type="PROSITE" id="PS00061">
    <property type="entry name" value="ADH_SHORT"/>
    <property type="match status" value="1"/>
</dbReference>
<keyword evidence="5" id="KW-1185">Reference proteome</keyword>
<comment type="similarity">
    <text evidence="1 3">Belongs to the short-chain dehydrogenases/reductases (SDR) family.</text>
</comment>
<dbReference type="PANTHER" id="PTHR42760">
    <property type="entry name" value="SHORT-CHAIN DEHYDROGENASES/REDUCTASES FAMILY MEMBER"/>
    <property type="match status" value="1"/>
</dbReference>
<dbReference type="GO" id="GO:0016616">
    <property type="term" value="F:oxidoreductase activity, acting on the CH-OH group of donors, NAD or NADP as acceptor"/>
    <property type="evidence" value="ECO:0007669"/>
    <property type="project" value="TreeGrafter"/>
</dbReference>
<dbReference type="InterPro" id="IPR002347">
    <property type="entry name" value="SDR_fam"/>
</dbReference>
<dbReference type="SUPFAM" id="SSF51735">
    <property type="entry name" value="NAD(P)-binding Rossmann-fold domains"/>
    <property type="match status" value="1"/>
</dbReference>
<dbReference type="RefSeq" id="WP_007578514.1">
    <property type="nucleotide sequence ID" value="NZ_AGUD01000299.1"/>
</dbReference>
<dbReference type="CDD" id="cd05233">
    <property type="entry name" value="SDR_c"/>
    <property type="match status" value="1"/>
</dbReference>
<keyword evidence="2" id="KW-0560">Oxidoreductase</keyword>
<dbReference type="Gene3D" id="3.40.50.720">
    <property type="entry name" value="NAD(P)-binding Rossmann-like Domain"/>
    <property type="match status" value="1"/>
</dbReference>
<dbReference type="PRINTS" id="PR00081">
    <property type="entry name" value="GDHRDH"/>
</dbReference>
<accession>H0EAV2</accession>
<reference evidence="4 5" key="1">
    <citation type="journal article" date="2013" name="Biodegradation">
        <title>Quantitative proteomic analysis of ibuprofen-degrading Patulibacter sp. strain I11.</title>
        <authorList>
            <person name="Almeida B."/>
            <person name="Kjeldal H."/>
            <person name="Lolas I."/>
            <person name="Knudsen A.D."/>
            <person name="Carvalho G."/>
            <person name="Nielsen K.L."/>
            <person name="Barreto Crespo M.T."/>
            <person name="Stensballe A."/>
            <person name="Nielsen J.L."/>
        </authorList>
    </citation>
    <scope>NUCLEOTIDE SEQUENCE [LARGE SCALE GENOMIC DNA]</scope>
    <source>
        <strain evidence="4 5">I11</strain>
    </source>
</reference>
<dbReference type="OrthoDB" id="158573at2"/>
<dbReference type="InterPro" id="IPR020904">
    <property type="entry name" value="Sc_DH/Rdtase_CS"/>
</dbReference>
<gene>
    <name evidence="4" type="ORF">PAI11_39770</name>
</gene>
<comment type="caution">
    <text evidence="4">The sequence shown here is derived from an EMBL/GenBank/DDBJ whole genome shotgun (WGS) entry which is preliminary data.</text>
</comment>
<dbReference type="PRINTS" id="PR00080">
    <property type="entry name" value="SDRFAMILY"/>
</dbReference>
<name>H0EAV2_9ACTN</name>
<dbReference type="Pfam" id="PF00106">
    <property type="entry name" value="adh_short"/>
    <property type="match status" value="1"/>
</dbReference>
<dbReference type="InterPro" id="IPR036291">
    <property type="entry name" value="NAD(P)-bd_dom_sf"/>
</dbReference>
<protein>
    <submittedName>
        <fullName evidence="4">Short-chain dehydrogenase/reductase SDR</fullName>
    </submittedName>
</protein>
<evidence type="ECO:0000256" key="1">
    <source>
        <dbReference type="ARBA" id="ARBA00006484"/>
    </source>
</evidence>
<dbReference type="EMBL" id="AGUD01000299">
    <property type="protein sequence ID" value="EHN09170.1"/>
    <property type="molecule type" value="Genomic_DNA"/>
</dbReference>
<proteinExistence type="inferred from homology"/>
<sequence length="240" mass="25713">MTTRAAIVTGASSGIGLATARMLGEEGYSLTLAARRADKLEAAADELREAGFAVHHVAAPLQEEDAVKRVVAEHRDRYGRLDVLVNNAGIGIGASVAEIETKKLDLQLDLNLRSIILFYREAVGLLREAGKEHSSALVVNTASIAGKYGQAWMSVYAATKGAVVNWTESMHKELAQEGIKSTALCPGFVDTPMTDFVKGTVAAEEMITPQDIAESVRFLLRVSPACCVPEIQFVRPGDAM</sequence>
<dbReference type="AlphaFoldDB" id="H0EAV2"/>
<evidence type="ECO:0000313" key="5">
    <source>
        <dbReference type="Proteomes" id="UP000005143"/>
    </source>
</evidence>
<dbReference type="Proteomes" id="UP000005143">
    <property type="component" value="Unassembled WGS sequence"/>
</dbReference>